<sequence length="89" mass="9976">MDNSPGHPSGFFDGSITVKYLPPNKQIPLTSLDLGRPPHLLDAAELIKEAWENIPETSIENCHKKVDETLKFSTPIFTILMLINHPNLK</sequence>
<evidence type="ECO:0000313" key="1">
    <source>
        <dbReference type="EMBL" id="PWA03696.1"/>
    </source>
</evidence>
<name>A0A2U1JF18_SMIAN</name>
<reference evidence="1 2" key="1">
    <citation type="journal article" date="2018" name="MBio">
        <title>Comparative Genomics Reveals the Core Gene Toolbox for the Fungus-Insect Symbiosis.</title>
        <authorList>
            <person name="Wang Y."/>
            <person name="Stata M."/>
            <person name="Wang W."/>
            <person name="Stajich J.E."/>
            <person name="White M.M."/>
            <person name="Moncalvo J.M."/>
        </authorList>
    </citation>
    <scope>NUCLEOTIDE SEQUENCE [LARGE SCALE GENOMIC DNA]</scope>
    <source>
        <strain evidence="1 2">AUS-126-30</strain>
    </source>
</reference>
<keyword evidence="2" id="KW-1185">Reference proteome</keyword>
<comment type="caution">
    <text evidence="1">The sequence shown here is derived from an EMBL/GenBank/DDBJ whole genome shotgun (WGS) entry which is preliminary data.</text>
</comment>
<dbReference type="EMBL" id="MBFU01000008">
    <property type="protein sequence ID" value="PWA03696.1"/>
    <property type="molecule type" value="Genomic_DNA"/>
</dbReference>
<protein>
    <recommendedName>
        <fullName evidence="3">DDE-1 domain-containing protein</fullName>
    </recommendedName>
</protein>
<organism evidence="1 2">
    <name type="scientific">Smittium angustum</name>
    <dbReference type="NCBI Taxonomy" id="133377"/>
    <lineage>
        <taxon>Eukaryota</taxon>
        <taxon>Fungi</taxon>
        <taxon>Fungi incertae sedis</taxon>
        <taxon>Zoopagomycota</taxon>
        <taxon>Kickxellomycotina</taxon>
        <taxon>Harpellomycetes</taxon>
        <taxon>Harpellales</taxon>
        <taxon>Legeriomycetaceae</taxon>
        <taxon>Smittium</taxon>
    </lineage>
</organism>
<accession>A0A2U1JF18</accession>
<gene>
    <name evidence="1" type="ORF">BB558_000137</name>
</gene>
<dbReference type="Proteomes" id="UP000245591">
    <property type="component" value="Unassembled WGS sequence"/>
</dbReference>
<evidence type="ECO:0000313" key="2">
    <source>
        <dbReference type="Proteomes" id="UP000245591"/>
    </source>
</evidence>
<proteinExistence type="predicted"/>
<evidence type="ECO:0008006" key="3">
    <source>
        <dbReference type="Google" id="ProtNLM"/>
    </source>
</evidence>
<dbReference type="AlphaFoldDB" id="A0A2U1JF18"/>